<evidence type="ECO:0000256" key="1">
    <source>
        <dbReference type="SAM" id="MobiDB-lite"/>
    </source>
</evidence>
<name>A0A0D2E4T0_9EURO</name>
<dbReference type="InterPro" id="IPR000182">
    <property type="entry name" value="GNAT_dom"/>
</dbReference>
<accession>A0A0D2E4T0</accession>
<feature type="region of interest" description="Disordered" evidence="1">
    <location>
        <begin position="1"/>
        <end position="24"/>
    </location>
</feature>
<dbReference type="OrthoDB" id="2832510at2759"/>
<evidence type="ECO:0000259" key="2">
    <source>
        <dbReference type="Pfam" id="PF00583"/>
    </source>
</evidence>
<dbReference type="EMBL" id="KN846969">
    <property type="protein sequence ID" value="KIW85066.1"/>
    <property type="molecule type" value="Genomic_DNA"/>
</dbReference>
<dbReference type="PANTHER" id="PTHR42791:SF1">
    <property type="entry name" value="N-ACETYLTRANSFERASE DOMAIN-CONTAINING PROTEIN"/>
    <property type="match status" value="1"/>
</dbReference>
<evidence type="ECO:0000313" key="4">
    <source>
        <dbReference type="Proteomes" id="UP000053029"/>
    </source>
</evidence>
<dbReference type="PANTHER" id="PTHR42791">
    <property type="entry name" value="GNAT FAMILY ACETYLTRANSFERASE"/>
    <property type="match status" value="1"/>
</dbReference>
<dbReference type="RefSeq" id="XP_013288874.1">
    <property type="nucleotide sequence ID" value="XM_013433420.1"/>
</dbReference>
<dbReference type="Gene3D" id="3.40.630.30">
    <property type="match status" value="1"/>
</dbReference>
<feature type="compositionally biased region" description="Basic and acidic residues" evidence="1">
    <location>
        <begin position="1"/>
        <end position="11"/>
    </location>
</feature>
<dbReference type="InterPro" id="IPR052523">
    <property type="entry name" value="Trichothecene_AcTrans"/>
</dbReference>
<dbReference type="GO" id="GO:0016747">
    <property type="term" value="F:acyltransferase activity, transferring groups other than amino-acyl groups"/>
    <property type="evidence" value="ECO:0007669"/>
    <property type="project" value="InterPro"/>
</dbReference>
<protein>
    <recommendedName>
        <fullName evidence="2">N-acetyltransferase domain-containing protein</fullName>
    </recommendedName>
</protein>
<proteinExistence type="predicted"/>
<dbReference type="VEuPathDB" id="FungiDB:Z517_00454"/>
<dbReference type="InterPro" id="IPR016181">
    <property type="entry name" value="Acyl_CoA_acyltransferase"/>
</dbReference>
<evidence type="ECO:0000313" key="3">
    <source>
        <dbReference type="EMBL" id="KIW85066.1"/>
    </source>
</evidence>
<dbReference type="Proteomes" id="UP000053029">
    <property type="component" value="Unassembled WGS sequence"/>
</dbReference>
<dbReference type="AlphaFoldDB" id="A0A0D2E4T0"/>
<feature type="domain" description="N-acetyltransferase" evidence="2">
    <location>
        <begin position="193"/>
        <end position="254"/>
    </location>
</feature>
<sequence length="298" mass="33608">MDGEGANRVDESSGDPPIGAPPIFRPAKLEEDDMLSRILCNAFLPLWNHNWFHGVSQPLEPVMIGTPTSKPHMTSLQKTRVRFYRSLISATRLLGGSVLVAEINTSDGDGDAAEATTSTSTTQTDIGAILLWLPPHKRMGPFELGKLWQSGFLGLMLPWHYGPRGFYRIEFIFEENIRKMWTRTLPELQPRGFKEEECAFVQMIASNPKYAGKRYASALLRHQVEQHFEEFPDRPVILDTTTTQAIRAYERLGFKLLAETPVDTGTDVTGMKLKSNASEEIRKEAKEMCIQRVMARVP</sequence>
<dbReference type="GeneID" id="25299944"/>
<keyword evidence="4" id="KW-1185">Reference proteome</keyword>
<dbReference type="SUPFAM" id="SSF55729">
    <property type="entry name" value="Acyl-CoA N-acyltransferases (Nat)"/>
    <property type="match status" value="1"/>
</dbReference>
<organism evidence="3 4">
    <name type="scientific">Fonsecaea pedrosoi CBS 271.37</name>
    <dbReference type="NCBI Taxonomy" id="1442368"/>
    <lineage>
        <taxon>Eukaryota</taxon>
        <taxon>Fungi</taxon>
        <taxon>Dikarya</taxon>
        <taxon>Ascomycota</taxon>
        <taxon>Pezizomycotina</taxon>
        <taxon>Eurotiomycetes</taxon>
        <taxon>Chaetothyriomycetidae</taxon>
        <taxon>Chaetothyriales</taxon>
        <taxon>Herpotrichiellaceae</taxon>
        <taxon>Fonsecaea</taxon>
    </lineage>
</organism>
<dbReference type="HOGENOM" id="CLU_1098778_0_0_1"/>
<dbReference type="Pfam" id="PF00583">
    <property type="entry name" value="Acetyltransf_1"/>
    <property type="match status" value="1"/>
</dbReference>
<dbReference type="STRING" id="1442368.A0A0D2E4T0"/>
<gene>
    <name evidence="3" type="ORF">Z517_00454</name>
</gene>
<reference evidence="3 4" key="1">
    <citation type="submission" date="2015-01" db="EMBL/GenBank/DDBJ databases">
        <title>The Genome Sequence of Fonsecaea pedrosoi CBS 271.37.</title>
        <authorList>
            <consortium name="The Broad Institute Genomics Platform"/>
            <person name="Cuomo C."/>
            <person name="de Hoog S."/>
            <person name="Gorbushina A."/>
            <person name="Stielow B."/>
            <person name="Teixiera M."/>
            <person name="Abouelleil A."/>
            <person name="Chapman S.B."/>
            <person name="Priest M."/>
            <person name="Young S.K."/>
            <person name="Wortman J."/>
            <person name="Nusbaum C."/>
            <person name="Birren B."/>
        </authorList>
    </citation>
    <scope>NUCLEOTIDE SEQUENCE [LARGE SCALE GENOMIC DNA]</scope>
    <source>
        <strain evidence="3 4">CBS 271.37</strain>
    </source>
</reference>